<reference evidence="2 3" key="1">
    <citation type="journal article" date="2018" name="Nat. Ecol. Evol.">
        <title>Shark genomes provide insights into elasmobranch evolution and the origin of vertebrates.</title>
        <authorList>
            <person name="Hara Y"/>
            <person name="Yamaguchi K"/>
            <person name="Onimaru K"/>
            <person name="Kadota M"/>
            <person name="Koyanagi M"/>
            <person name="Keeley SD"/>
            <person name="Tatsumi K"/>
            <person name="Tanaka K"/>
            <person name="Motone F"/>
            <person name="Kageyama Y"/>
            <person name="Nozu R"/>
            <person name="Adachi N"/>
            <person name="Nishimura O"/>
            <person name="Nakagawa R"/>
            <person name="Tanegashima C"/>
            <person name="Kiyatake I"/>
            <person name="Matsumoto R"/>
            <person name="Murakumo K"/>
            <person name="Nishida K"/>
            <person name="Terakita A"/>
            <person name="Kuratani S"/>
            <person name="Sato K"/>
            <person name="Hyodo S Kuraku.S."/>
        </authorList>
    </citation>
    <scope>NUCLEOTIDE SEQUENCE [LARGE SCALE GENOMIC DNA]</scope>
</reference>
<evidence type="ECO:0000313" key="3">
    <source>
        <dbReference type="Proteomes" id="UP000287033"/>
    </source>
</evidence>
<evidence type="ECO:0000313" key="2">
    <source>
        <dbReference type="EMBL" id="GCC34581.1"/>
    </source>
</evidence>
<organism evidence="2 3">
    <name type="scientific">Chiloscyllium punctatum</name>
    <name type="common">Brownbanded bambooshark</name>
    <name type="synonym">Hemiscyllium punctatum</name>
    <dbReference type="NCBI Taxonomy" id="137246"/>
    <lineage>
        <taxon>Eukaryota</taxon>
        <taxon>Metazoa</taxon>
        <taxon>Chordata</taxon>
        <taxon>Craniata</taxon>
        <taxon>Vertebrata</taxon>
        <taxon>Chondrichthyes</taxon>
        <taxon>Elasmobranchii</taxon>
        <taxon>Galeomorphii</taxon>
        <taxon>Galeoidea</taxon>
        <taxon>Orectolobiformes</taxon>
        <taxon>Hemiscylliidae</taxon>
        <taxon>Chiloscyllium</taxon>
    </lineage>
</organism>
<dbReference type="PANTHER" id="PTHR33064">
    <property type="entry name" value="POL PROTEIN"/>
    <property type="match status" value="1"/>
</dbReference>
<feature type="compositionally biased region" description="Basic and acidic residues" evidence="1">
    <location>
        <begin position="19"/>
        <end position="40"/>
    </location>
</feature>
<keyword evidence="3" id="KW-1185">Reference proteome</keyword>
<comment type="caution">
    <text evidence="2">The sequence shown here is derived from an EMBL/GenBank/DDBJ whole genome shotgun (WGS) entry which is preliminary data.</text>
</comment>
<accession>A0A401SW23</accession>
<feature type="region of interest" description="Disordered" evidence="1">
    <location>
        <begin position="15"/>
        <end position="40"/>
    </location>
</feature>
<dbReference type="EMBL" id="BEZZ01000610">
    <property type="protein sequence ID" value="GCC34581.1"/>
    <property type="molecule type" value="Genomic_DNA"/>
</dbReference>
<gene>
    <name evidence="2" type="ORF">chiPu_0013056</name>
</gene>
<sequence length="259" mass="30255">MQKSDVCWKIKQAARSKKKEADWHRDKMTDGEGQRFTKSERTTQEQYQLLKELSRLLKEFELKVNTIKADIMREEVNDIGVVLKKETDRQQIETAARLPVPLDVKALWSFFGLIGHCRDDIDAFVTKVARIMLLKRSAPWGWKPEHTRATTLNQGSVRASAHKSLNPLRPFPWKWLQYIAQFQQSCCKRSMVSQCDSLVLIPMEQGYVACERHSLALFWVVQHFSYIVGLNTLMEHAPIQRLRDGMVSQNRIARWMLRL</sequence>
<name>A0A401SW23_CHIPU</name>
<dbReference type="SUPFAM" id="SSF56672">
    <property type="entry name" value="DNA/RNA polymerases"/>
    <property type="match status" value="1"/>
</dbReference>
<dbReference type="OrthoDB" id="8837338at2759"/>
<evidence type="ECO:0008006" key="4">
    <source>
        <dbReference type="Google" id="ProtNLM"/>
    </source>
</evidence>
<evidence type="ECO:0000256" key="1">
    <source>
        <dbReference type="SAM" id="MobiDB-lite"/>
    </source>
</evidence>
<dbReference type="InterPro" id="IPR043502">
    <property type="entry name" value="DNA/RNA_pol_sf"/>
</dbReference>
<protein>
    <recommendedName>
        <fullName evidence="4">Reverse transcriptase domain-containing protein</fullName>
    </recommendedName>
</protein>
<dbReference type="InterPro" id="IPR051320">
    <property type="entry name" value="Viral_Replic_Matur_Polypro"/>
</dbReference>
<proteinExistence type="predicted"/>
<dbReference type="AlphaFoldDB" id="A0A401SW23"/>
<dbReference type="PANTHER" id="PTHR33064:SF37">
    <property type="entry name" value="RIBONUCLEASE H"/>
    <property type="match status" value="1"/>
</dbReference>
<dbReference type="Proteomes" id="UP000287033">
    <property type="component" value="Unassembled WGS sequence"/>
</dbReference>